<evidence type="ECO:0000313" key="4">
    <source>
        <dbReference type="Proteomes" id="UP000281028"/>
    </source>
</evidence>
<dbReference type="SUPFAM" id="SSF46689">
    <property type="entry name" value="Homeodomain-like"/>
    <property type="match status" value="2"/>
</dbReference>
<evidence type="ECO:0000256" key="1">
    <source>
        <dbReference type="ARBA" id="ARBA00023015"/>
    </source>
</evidence>
<proteinExistence type="predicted"/>
<dbReference type="PROSITE" id="PS01124">
    <property type="entry name" value="HTH_ARAC_FAMILY_2"/>
    <property type="match status" value="1"/>
</dbReference>
<dbReference type="InterPro" id="IPR018060">
    <property type="entry name" value="HTH_AraC"/>
</dbReference>
<name>A0A3S1CSF1_9BACT</name>
<dbReference type="GO" id="GO:0043565">
    <property type="term" value="F:sequence-specific DNA binding"/>
    <property type="evidence" value="ECO:0007669"/>
    <property type="project" value="InterPro"/>
</dbReference>
<keyword evidence="1" id="KW-0805">Transcription regulation</keyword>
<accession>A0A3S1CSF1</accession>
<dbReference type="Gene3D" id="1.10.10.60">
    <property type="entry name" value="Homeodomain-like"/>
    <property type="match status" value="1"/>
</dbReference>
<comment type="caution">
    <text evidence="3">The sequence shown here is derived from an EMBL/GenBank/DDBJ whole genome shotgun (WGS) entry which is preliminary data.</text>
</comment>
<dbReference type="Pfam" id="PF12833">
    <property type="entry name" value="HTH_18"/>
    <property type="match status" value="1"/>
</dbReference>
<evidence type="ECO:0000256" key="2">
    <source>
        <dbReference type="ARBA" id="ARBA00023163"/>
    </source>
</evidence>
<dbReference type="InterPro" id="IPR009057">
    <property type="entry name" value="Homeodomain-like_sf"/>
</dbReference>
<organism evidence="3 4">
    <name type="scientific">Chitinophaga solisilvae</name>
    <dbReference type="NCBI Taxonomy" id="1233460"/>
    <lineage>
        <taxon>Bacteria</taxon>
        <taxon>Pseudomonadati</taxon>
        <taxon>Bacteroidota</taxon>
        <taxon>Chitinophagia</taxon>
        <taxon>Chitinophagales</taxon>
        <taxon>Chitinophagaceae</taxon>
        <taxon>Chitinophaga</taxon>
    </lineage>
</organism>
<dbReference type="PANTHER" id="PTHR47893:SF1">
    <property type="entry name" value="REGULATORY PROTEIN PCHR"/>
    <property type="match status" value="1"/>
</dbReference>
<keyword evidence="4" id="KW-1185">Reference proteome</keyword>
<dbReference type="AlphaFoldDB" id="A0A3S1CSF1"/>
<dbReference type="EMBL" id="RIAR02000001">
    <property type="protein sequence ID" value="NSL87336.1"/>
    <property type="molecule type" value="Genomic_DNA"/>
</dbReference>
<gene>
    <name evidence="3" type="ORF">ECE50_010875</name>
</gene>
<sequence>MSLLLTTESKEQIICCNHLPEPFAQLSISDAEVYAASGDYGTLIFQEIPGEHFSIWYSAYIMQQTTCLYGSGDIQSLELHFTLLDEQVCLLDGLGKVVVPAWRYNLTYLPFIDNRASFREGSICTSFDIHFSMDYLLGLLPFMPALRPFLEQADKGIACSLHPEAAVASSRMIAIINKILYSDYTGIMKRVYLENKVQELLTLALERITFEAFIPAGLNLHPGDIERLQEARDWLLKNMDDPCTLRELAQKVFMNEFKLKKGFRQLFGTSVFDFLLEARMEKAYQLLFSTDTPVREIAMMTGYKSIPAFTAAFRSRYGEPPGILRVKRVRRW</sequence>
<dbReference type="OrthoDB" id="669939at2"/>
<evidence type="ECO:0000313" key="3">
    <source>
        <dbReference type="EMBL" id="NSL87336.1"/>
    </source>
</evidence>
<keyword evidence="2" id="KW-0804">Transcription</keyword>
<dbReference type="Proteomes" id="UP000281028">
    <property type="component" value="Unassembled WGS sequence"/>
</dbReference>
<dbReference type="GO" id="GO:0003700">
    <property type="term" value="F:DNA-binding transcription factor activity"/>
    <property type="evidence" value="ECO:0007669"/>
    <property type="project" value="InterPro"/>
</dbReference>
<protein>
    <submittedName>
        <fullName evidence="3">Helix-turn-helix transcriptional regulator</fullName>
    </submittedName>
</protein>
<dbReference type="PANTHER" id="PTHR47893">
    <property type="entry name" value="REGULATORY PROTEIN PCHR"/>
    <property type="match status" value="1"/>
</dbReference>
<dbReference type="SMART" id="SM00342">
    <property type="entry name" value="HTH_ARAC"/>
    <property type="match status" value="1"/>
</dbReference>
<dbReference type="InterPro" id="IPR053142">
    <property type="entry name" value="PchR_regulatory_protein"/>
</dbReference>
<reference evidence="3" key="1">
    <citation type="submission" date="2020-05" db="EMBL/GenBank/DDBJ databases">
        <title>Chitinophaga laudate sp. nov., isolated from a tropical peat swamp.</title>
        <authorList>
            <person name="Goh C.B.S."/>
            <person name="Lee M.S."/>
            <person name="Parimannan S."/>
            <person name="Pasbakhsh P."/>
            <person name="Yule C.M."/>
            <person name="Rajandas H."/>
            <person name="Loke S."/>
            <person name="Croft L."/>
            <person name="Tan J.B.L."/>
        </authorList>
    </citation>
    <scope>NUCLEOTIDE SEQUENCE</scope>
    <source>
        <strain evidence="3">Mgbs1</strain>
    </source>
</reference>